<dbReference type="EMBL" id="LO017727">
    <property type="protein sequence ID" value="CRH06342.1"/>
    <property type="molecule type" value="Genomic_DNA"/>
</dbReference>
<dbReference type="InterPro" id="IPR041698">
    <property type="entry name" value="Methyltransf_25"/>
</dbReference>
<protein>
    <submittedName>
        <fullName evidence="3">Methyltransferase type 11</fullName>
    </submittedName>
</protein>
<evidence type="ECO:0000259" key="2">
    <source>
        <dbReference type="Pfam" id="PF13649"/>
    </source>
</evidence>
<accession>A0A1S7LHA6</accession>
<gene>
    <name evidence="3" type="ORF">MAGMO_2176</name>
</gene>
<dbReference type="PANTHER" id="PTHR42912">
    <property type="entry name" value="METHYLTRANSFERASE"/>
    <property type="match status" value="1"/>
</dbReference>
<keyword evidence="3" id="KW-0808">Transferase</keyword>
<dbReference type="AlphaFoldDB" id="A0A1S7LHA6"/>
<proteinExistence type="predicted"/>
<reference evidence="3" key="1">
    <citation type="submission" date="2015-04" db="EMBL/GenBank/DDBJ databases">
        <authorList>
            <person name="Syromyatnikov M.Y."/>
            <person name="Popov V.N."/>
        </authorList>
    </citation>
    <scope>NUCLEOTIDE SEQUENCE</scope>
    <source>
        <strain evidence="3">MO-1</strain>
    </source>
</reference>
<dbReference type="GO" id="GO:0008168">
    <property type="term" value="F:methyltransferase activity"/>
    <property type="evidence" value="ECO:0007669"/>
    <property type="project" value="UniProtKB-KW"/>
</dbReference>
<dbReference type="Gene3D" id="3.40.50.150">
    <property type="entry name" value="Vaccinia Virus protein VP39"/>
    <property type="match status" value="1"/>
</dbReference>
<evidence type="ECO:0000256" key="1">
    <source>
        <dbReference type="SAM" id="MobiDB-lite"/>
    </source>
</evidence>
<dbReference type="InterPro" id="IPR029063">
    <property type="entry name" value="SAM-dependent_MTases_sf"/>
</dbReference>
<dbReference type="GO" id="GO:0032259">
    <property type="term" value="P:methylation"/>
    <property type="evidence" value="ECO:0007669"/>
    <property type="project" value="UniProtKB-KW"/>
</dbReference>
<organism evidence="3">
    <name type="scientific">Magnetococcus massalia (strain MO-1)</name>
    <dbReference type="NCBI Taxonomy" id="451514"/>
    <lineage>
        <taxon>Bacteria</taxon>
        <taxon>Pseudomonadati</taxon>
        <taxon>Pseudomonadota</taxon>
        <taxon>Magnetococcia</taxon>
        <taxon>Magnetococcales</taxon>
        <taxon>Magnetococcaceae</taxon>
        <taxon>Magnetococcus</taxon>
    </lineage>
</organism>
<dbReference type="InterPro" id="IPR050508">
    <property type="entry name" value="Methyltransf_Superfamily"/>
</dbReference>
<dbReference type="Pfam" id="PF13649">
    <property type="entry name" value="Methyltransf_25"/>
    <property type="match status" value="1"/>
</dbReference>
<feature type="region of interest" description="Disordered" evidence="1">
    <location>
        <begin position="21"/>
        <end position="58"/>
    </location>
</feature>
<sequence length="282" mass="32152">MDKSLFGKAASSSFSISMDAASPLPAERGNNMPLPHSTPQPIPQPLPRSRESRTAQQATPGIPSYLQETYWWAYVHPNAVRFFERQWLVNLILWGNFIRLRDAALAEMKPQLSGNSLQVACVYGDFTQRIVADLPQEGQLDVVDIAPEQLKNLTRKLGDKPDNVALHLQDSSSLQFADNSYDTVLLFFLLHEQPEEVRAATVKEAFRVCKPGGKVIFVDYHLPVKSNPFRYLMRPVLQWLEPFAMALWEKEIRHWFPAEHQPVLISKETYFGGLYQKVVCEL</sequence>
<dbReference type="CDD" id="cd02440">
    <property type="entry name" value="AdoMet_MTases"/>
    <property type="match status" value="1"/>
</dbReference>
<dbReference type="SUPFAM" id="SSF53335">
    <property type="entry name" value="S-adenosyl-L-methionine-dependent methyltransferases"/>
    <property type="match status" value="1"/>
</dbReference>
<name>A0A1S7LHA6_MAGMO</name>
<evidence type="ECO:0000313" key="3">
    <source>
        <dbReference type="EMBL" id="CRH06342.1"/>
    </source>
</evidence>
<dbReference type="NCBIfam" id="NF038261">
    <property type="entry name" value="rhodoquin_RquA"/>
    <property type="match status" value="1"/>
</dbReference>
<keyword evidence="3" id="KW-0489">Methyltransferase</keyword>
<feature type="domain" description="Methyltransferase" evidence="2">
    <location>
        <begin position="117"/>
        <end position="213"/>
    </location>
</feature>
<feature type="compositionally biased region" description="Pro residues" evidence="1">
    <location>
        <begin position="36"/>
        <end position="46"/>
    </location>
</feature>